<reference evidence="2 3" key="1">
    <citation type="submission" date="2019-07" db="EMBL/GenBank/DDBJ databases">
        <title>The draft genome sequence of Vibrio algivorus M1486.</title>
        <authorList>
            <person name="Meng X."/>
        </authorList>
    </citation>
    <scope>NUCLEOTIDE SEQUENCE [LARGE SCALE GENOMIC DNA]</scope>
    <source>
        <strain evidence="2 3">M1486</strain>
    </source>
</reference>
<organism evidence="2 3">
    <name type="scientific">Vibrio algivorus</name>
    <dbReference type="NCBI Taxonomy" id="1667024"/>
    <lineage>
        <taxon>Bacteria</taxon>
        <taxon>Pseudomonadati</taxon>
        <taxon>Pseudomonadota</taxon>
        <taxon>Gammaproteobacteria</taxon>
        <taxon>Vibrionales</taxon>
        <taxon>Vibrionaceae</taxon>
        <taxon>Vibrio</taxon>
    </lineage>
</organism>
<dbReference type="Proteomes" id="UP000319828">
    <property type="component" value="Unassembled WGS sequence"/>
</dbReference>
<dbReference type="EMBL" id="VMKJ01000021">
    <property type="protein sequence ID" value="TVO35866.1"/>
    <property type="molecule type" value="Genomic_DNA"/>
</dbReference>
<name>A0A557P5B8_9VIBR</name>
<dbReference type="Gene3D" id="2.60.200.60">
    <property type="match status" value="1"/>
</dbReference>
<proteinExistence type="predicted"/>
<protein>
    <submittedName>
        <fullName evidence="2">Type VI secretion system PAAR protein</fullName>
    </submittedName>
</protein>
<dbReference type="NCBIfam" id="NF033420">
    <property type="entry name" value="T6SS_PAAR_dom"/>
    <property type="match status" value="1"/>
</dbReference>
<feature type="compositionally biased region" description="Polar residues" evidence="1">
    <location>
        <begin position="21"/>
        <end position="30"/>
    </location>
</feature>
<gene>
    <name evidence="2" type="ORF">FOF44_10765</name>
</gene>
<dbReference type="AlphaFoldDB" id="A0A557P5B8"/>
<evidence type="ECO:0000256" key="1">
    <source>
        <dbReference type="SAM" id="MobiDB-lite"/>
    </source>
</evidence>
<accession>A0A557P5B8</accession>
<dbReference type="RefSeq" id="WP_144388353.1">
    <property type="nucleotide sequence ID" value="NZ_CANNCB010000029.1"/>
</dbReference>
<dbReference type="Pfam" id="PF05488">
    <property type="entry name" value="PAAR_motif"/>
    <property type="match status" value="1"/>
</dbReference>
<dbReference type="CDD" id="cd14737">
    <property type="entry name" value="PAAR_1"/>
    <property type="match status" value="1"/>
</dbReference>
<dbReference type="OrthoDB" id="9807902at2"/>
<feature type="region of interest" description="Disordered" evidence="1">
    <location>
        <begin position="1"/>
        <end position="62"/>
    </location>
</feature>
<sequence length="94" mass="9525">MPQAALVGDLGTEHNGFPATPITTGSSTVKIDNKSAARQGDQLAPHNKPNHSPHPRQIKTSSSTVMIDGVPAARVGDAVDCGGIIVGSSSVQIG</sequence>
<evidence type="ECO:0000313" key="2">
    <source>
        <dbReference type="EMBL" id="TVO35866.1"/>
    </source>
</evidence>
<feature type="compositionally biased region" description="Basic residues" evidence="1">
    <location>
        <begin position="48"/>
        <end position="57"/>
    </location>
</feature>
<evidence type="ECO:0000313" key="3">
    <source>
        <dbReference type="Proteomes" id="UP000319828"/>
    </source>
</evidence>
<dbReference type="InterPro" id="IPR008727">
    <property type="entry name" value="PAAR_motif"/>
</dbReference>
<comment type="caution">
    <text evidence="2">The sequence shown here is derived from an EMBL/GenBank/DDBJ whole genome shotgun (WGS) entry which is preliminary data.</text>
</comment>